<dbReference type="PANTHER" id="PTHR34222">
    <property type="entry name" value="GAG_PRE-INTEGRS DOMAIN-CONTAINING PROTEIN"/>
    <property type="match status" value="1"/>
</dbReference>
<dbReference type="EMBL" id="JAWPEI010000008">
    <property type="protein sequence ID" value="KAK4718202.1"/>
    <property type="molecule type" value="Genomic_DNA"/>
</dbReference>
<sequence>MPVTTNVEQQEEHRQTLFLVLTLAGLPLDHDSVRDQILASPTVPTIDELFSRLLRLAAPPSHNVVSSPTVDSSSLASQTFEKRTYQSMENRRGGGRFGKPRSKCSHCHKLGYTRDICYILHRPPPVMILLF</sequence>
<keyword evidence="2" id="KW-1185">Reference proteome</keyword>
<evidence type="ECO:0000313" key="1">
    <source>
        <dbReference type="EMBL" id="KAK4718202.1"/>
    </source>
</evidence>
<evidence type="ECO:0000313" key="2">
    <source>
        <dbReference type="Proteomes" id="UP001311915"/>
    </source>
</evidence>
<gene>
    <name evidence="1" type="ORF">R3W88_016540</name>
</gene>
<dbReference type="AlphaFoldDB" id="A0AAV9KYU1"/>
<dbReference type="Proteomes" id="UP001311915">
    <property type="component" value="Unassembled WGS sequence"/>
</dbReference>
<comment type="caution">
    <text evidence="1">The sequence shown here is derived from an EMBL/GenBank/DDBJ whole genome shotgun (WGS) entry which is preliminary data.</text>
</comment>
<protein>
    <submittedName>
        <fullName evidence="1">Uncharacterized protein</fullName>
    </submittedName>
</protein>
<name>A0AAV9KYU1_9SOLN</name>
<accession>A0AAV9KYU1</accession>
<organism evidence="1 2">
    <name type="scientific">Solanum pinnatisectum</name>
    <name type="common">tansyleaf nightshade</name>
    <dbReference type="NCBI Taxonomy" id="50273"/>
    <lineage>
        <taxon>Eukaryota</taxon>
        <taxon>Viridiplantae</taxon>
        <taxon>Streptophyta</taxon>
        <taxon>Embryophyta</taxon>
        <taxon>Tracheophyta</taxon>
        <taxon>Spermatophyta</taxon>
        <taxon>Magnoliopsida</taxon>
        <taxon>eudicotyledons</taxon>
        <taxon>Gunneridae</taxon>
        <taxon>Pentapetalae</taxon>
        <taxon>asterids</taxon>
        <taxon>lamiids</taxon>
        <taxon>Solanales</taxon>
        <taxon>Solanaceae</taxon>
        <taxon>Solanoideae</taxon>
        <taxon>Solaneae</taxon>
        <taxon>Solanum</taxon>
    </lineage>
</organism>
<dbReference type="PANTHER" id="PTHR34222:SF95">
    <property type="entry name" value="RRNA 2'-O-METHYLTRANSFERASE FIBRILLARIN-LIKE ISOFORM X1"/>
    <property type="match status" value="1"/>
</dbReference>
<reference evidence="1 2" key="1">
    <citation type="submission" date="2023-10" db="EMBL/GenBank/DDBJ databases">
        <title>Genome-Wide Identification Analysis in wild type Solanum Pinnatisectum Reveals Some Genes Defensing Phytophthora Infestans.</title>
        <authorList>
            <person name="Sun C."/>
        </authorList>
    </citation>
    <scope>NUCLEOTIDE SEQUENCE [LARGE SCALE GENOMIC DNA]</scope>
    <source>
        <strain evidence="1">LQN</strain>
        <tissue evidence="1">Leaf</tissue>
    </source>
</reference>
<proteinExistence type="predicted"/>